<feature type="compositionally biased region" description="Low complexity" evidence="3">
    <location>
        <begin position="386"/>
        <end position="411"/>
    </location>
</feature>
<feature type="domain" description="Ig-like" evidence="4">
    <location>
        <begin position="243"/>
        <end position="331"/>
    </location>
</feature>
<dbReference type="InterPro" id="IPR003599">
    <property type="entry name" value="Ig_sub"/>
</dbReference>
<dbReference type="GO" id="GO:0007156">
    <property type="term" value="P:homophilic cell adhesion via plasma membrane adhesion molecules"/>
    <property type="evidence" value="ECO:0007669"/>
    <property type="project" value="TreeGrafter"/>
</dbReference>
<evidence type="ECO:0000313" key="7">
    <source>
        <dbReference type="Proteomes" id="UP000009192"/>
    </source>
</evidence>
<dbReference type="GO" id="GO:0042332">
    <property type="term" value="P:gravitaxis"/>
    <property type="evidence" value="ECO:0007669"/>
    <property type="project" value="EnsemblMetazoa"/>
</dbReference>
<dbReference type="InterPro" id="IPR013098">
    <property type="entry name" value="Ig_I-set"/>
</dbReference>
<dbReference type="Gene3D" id="2.60.40.10">
    <property type="entry name" value="Immunoglobulins"/>
    <property type="match status" value="4"/>
</dbReference>
<dbReference type="InterPro" id="IPR036179">
    <property type="entry name" value="Ig-like_dom_sf"/>
</dbReference>
<reference evidence="6" key="2">
    <citation type="journal article" date="2008" name="Bioinformatics">
        <title>Assembly reconciliation.</title>
        <authorList>
            <person name="Zimin A.V."/>
            <person name="Smith D.R."/>
            <person name="Sutton G."/>
            <person name="Yorke J.A."/>
        </authorList>
    </citation>
    <scope>NUCLEOTIDE SEQUENCE</scope>
    <source>
        <strain evidence="6">TSC#15081-1352.22</strain>
    </source>
</reference>
<dbReference type="SMR" id="A0A0Q9X2M3"/>
<dbReference type="eggNOG" id="KOG3510">
    <property type="taxonomic scope" value="Eukaryota"/>
</dbReference>
<dbReference type="GO" id="GO:0030424">
    <property type="term" value="C:axon"/>
    <property type="evidence" value="ECO:0007669"/>
    <property type="project" value="TreeGrafter"/>
</dbReference>
<evidence type="ECO:0000259" key="4">
    <source>
        <dbReference type="PROSITE" id="PS50835"/>
    </source>
</evidence>
<name>A0A0Q9X2M3_DROMO</name>
<evidence type="ECO:0000256" key="1">
    <source>
        <dbReference type="ARBA" id="ARBA00022737"/>
    </source>
</evidence>
<dbReference type="InterPro" id="IPR036116">
    <property type="entry name" value="FN3_sf"/>
</dbReference>
<protein>
    <submittedName>
        <fullName evidence="5">Uncharacterized protein, isoform B</fullName>
    </submittedName>
    <submittedName>
        <fullName evidence="6">Uncharacterized protein, isoform D</fullName>
    </submittedName>
</protein>
<feature type="region of interest" description="Disordered" evidence="3">
    <location>
        <begin position="384"/>
        <end position="411"/>
    </location>
</feature>
<dbReference type="FunCoup" id="A0A0Q9X2M3">
    <property type="interactions" value="26"/>
</dbReference>
<accession>A0A0Q9X2M3</accession>
<dbReference type="PANTHER" id="PTHR45080:SF33">
    <property type="entry name" value="IG-LIKE DOMAIN-CONTAINING PROTEIN"/>
    <property type="match status" value="1"/>
</dbReference>
<dbReference type="Pfam" id="PF07679">
    <property type="entry name" value="I-set"/>
    <property type="match status" value="1"/>
</dbReference>
<gene>
    <name evidence="6" type="primary">Dmoj\GI10733</name>
    <name evidence="6" type="ORF">Dmoj_GI10733</name>
</gene>
<dbReference type="InParanoid" id="A0A0Q9X2M3"/>
<keyword evidence="7" id="KW-1185">Reference proteome</keyword>
<dbReference type="GO" id="GO:0050808">
    <property type="term" value="P:synapse organization"/>
    <property type="evidence" value="ECO:0007669"/>
    <property type="project" value="TreeGrafter"/>
</dbReference>
<proteinExistence type="predicted"/>
<dbReference type="SMART" id="SM00408">
    <property type="entry name" value="IGc2"/>
    <property type="match status" value="3"/>
</dbReference>
<evidence type="ECO:0000313" key="5">
    <source>
        <dbReference type="EMBL" id="KRG02301.1"/>
    </source>
</evidence>
<dbReference type="InterPro" id="IPR003961">
    <property type="entry name" value="FN3_dom"/>
</dbReference>
<keyword evidence="2" id="KW-0393">Immunoglobulin domain</keyword>
<dbReference type="CDD" id="cd00063">
    <property type="entry name" value="FN3"/>
    <property type="match status" value="1"/>
</dbReference>
<dbReference type="FunFam" id="2.60.40.10:FF:000877">
    <property type="entry name" value="CLUMA_CG002357, isoform A"/>
    <property type="match status" value="1"/>
</dbReference>
<dbReference type="FunFam" id="2.60.40.10:FF:001233">
    <property type="entry name" value="Uncharacterized protein, isoform B"/>
    <property type="match status" value="1"/>
</dbReference>
<dbReference type="InterPro" id="IPR013151">
    <property type="entry name" value="Immunoglobulin_dom"/>
</dbReference>
<dbReference type="InterPro" id="IPR050958">
    <property type="entry name" value="Cell_Adh-Cytoskel_Orgn"/>
</dbReference>
<dbReference type="Pfam" id="PF13927">
    <property type="entry name" value="Ig_3"/>
    <property type="match status" value="1"/>
</dbReference>
<evidence type="ECO:0000256" key="2">
    <source>
        <dbReference type="ARBA" id="ARBA00023319"/>
    </source>
</evidence>
<dbReference type="GO" id="GO:0008046">
    <property type="term" value="F:axon guidance receptor activity"/>
    <property type="evidence" value="ECO:0007669"/>
    <property type="project" value="TreeGrafter"/>
</dbReference>
<dbReference type="KEGG" id="dmo:Dmoj_GI10733"/>
<dbReference type="OrthoDB" id="6159398at2759"/>
<reference evidence="6" key="3">
    <citation type="submission" date="2015-11" db="EMBL/GenBank/DDBJ databases">
        <authorList>
            <consortium name="FlyBase"/>
        </authorList>
    </citation>
    <scope>NUCLEOTIDE SEQUENCE</scope>
    <source>
        <strain evidence="6">TSC#15081-1352.22</strain>
    </source>
</reference>
<dbReference type="Pfam" id="PF00047">
    <property type="entry name" value="ig"/>
    <property type="match status" value="1"/>
</dbReference>
<dbReference type="PROSITE" id="PS50835">
    <property type="entry name" value="IG_LIKE"/>
    <property type="match status" value="3"/>
</dbReference>
<dbReference type="GO" id="GO:0005886">
    <property type="term" value="C:plasma membrane"/>
    <property type="evidence" value="ECO:0007669"/>
    <property type="project" value="TreeGrafter"/>
</dbReference>
<organism evidence="6 7">
    <name type="scientific">Drosophila mojavensis</name>
    <name type="common">Fruit fly</name>
    <dbReference type="NCBI Taxonomy" id="7230"/>
    <lineage>
        <taxon>Eukaryota</taxon>
        <taxon>Metazoa</taxon>
        <taxon>Ecdysozoa</taxon>
        <taxon>Arthropoda</taxon>
        <taxon>Hexapoda</taxon>
        <taxon>Insecta</taxon>
        <taxon>Pterygota</taxon>
        <taxon>Neoptera</taxon>
        <taxon>Endopterygota</taxon>
        <taxon>Diptera</taxon>
        <taxon>Brachycera</taxon>
        <taxon>Muscomorpha</taxon>
        <taxon>Ephydroidea</taxon>
        <taxon>Drosophilidae</taxon>
        <taxon>Drosophila</taxon>
    </lineage>
</organism>
<dbReference type="CDD" id="cd00096">
    <property type="entry name" value="Ig"/>
    <property type="match status" value="2"/>
</dbReference>
<dbReference type="Proteomes" id="UP000009192">
    <property type="component" value="Unassembled WGS sequence"/>
</dbReference>
<dbReference type="AlphaFoldDB" id="A0A0Q9X2M3"/>
<evidence type="ECO:0000256" key="3">
    <source>
        <dbReference type="SAM" id="MobiDB-lite"/>
    </source>
</evidence>
<feature type="domain" description="Ig-like" evidence="4">
    <location>
        <begin position="152"/>
        <end position="237"/>
    </location>
</feature>
<keyword evidence="1" id="KW-0677">Repeat</keyword>
<dbReference type="GO" id="GO:0043025">
    <property type="term" value="C:neuronal cell body"/>
    <property type="evidence" value="ECO:0007669"/>
    <property type="project" value="TreeGrafter"/>
</dbReference>
<feature type="domain" description="Ig-like" evidence="4">
    <location>
        <begin position="56"/>
        <end position="143"/>
    </location>
</feature>
<dbReference type="PANTHER" id="PTHR45080">
    <property type="entry name" value="CONTACTIN 5"/>
    <property type="match status" value="1"/>
</dbReference>
<dbReference type="InterPro" id="IPR007110">
    <property type="entry name" value="Ig-like_dom"/>
</dbReference>
<dbReference type="EMBL" id="CH933806">
    <property type="protein sequence ID" value="KRG02303.1"/>
    <property type="molecule type" value="Genomic_DNA"/>
</dbReference>
<evidence type="ECO:0000313" key="6">
    <source>
        <dbReference type="EMBL" id="KRG02303.1"/>
    </source>
</evidence>
<dbReference type="FunFam" id="2.60.40.10:FF:001708">
    <property type="entry name" value="Uncharacterized protein, isoform C"/>
    <property type="match status" value="1"/>
</dbReference>
<sequence length="548" mass="60907">MAAISQCKDKRRHIRNRTHLAEVLRRTLPIGIIVALLLTQHWESASAQGLMAKHEPMFISRSETFKFIAGDIIVLPCEVANTEPYVVAWKRGIAILTAGSVKVTPDPRVRLVSGFNLQIRDAVPQDAGDYICQIATMEPREITHTVEILVPPRIHHISTGGHLQVKKGSSVRIECSASGNPTPNVTWSRKNNILPNGEEKLHSHVLSIENVDRHKGGVYICTANNGVGQPASSQVVLHVLYPPEISVERPVVFSGEGHEAMLVCIVHGETQPEVIWFKDTMQLDTTERHIMENRGSRHTLIIRKVHPQDFGNYSCVAENQLGKSRKTLQLSGKPNVAVFNSPAISQYKDRYNISWTVDSHTPIEEYKLSFRKLPQGHEVVDNAIDSQSSSSLSSSSSSSSMSSSSSYGSSSHNHRIANNLANYGGYGNLMRWGHNDWRDVVLPAFPLSHHYSQGMSYMVRGLDPDQQYEATVQSRNRYGWSDLTNSFFFSTSSNDVLVDLSTFLNHGQSDNEMRDLSVTFYGSGAVNRQQLSLVTLSGVTLMLKLILA</sequence>
<dbReference type="SUPFAM" id="SSF49265">
    <property type="entry name" value="Fibronectin type III"/>
    <property type="match status" value="1"/>
</dbReference>
<reference evidence="6 7" key="1">
    <citation type="journal article" date="2007" name="Nature">
        <title>Evolution of genes and genomes on the Drosophila phylogeny.</title>
        <authorList>
            <consortium name="Drosophila 12 Genomes Consortium"/>
            <person name="Clark A.G."/>
            <person name="Eisen M.B."/>
            <person name="Smith D.R."/>
            <person name="Bergman C.M."/>
            <person name="Oliver B."/>
            <person name="Markow T.A."/>
            <person name="Kaufman T.C."/>
            <person name="Kellis M."/>
            <person name="Gelbart W."/>
            <person name="Iyer V.N."/>
            <person name="Pollard D.A."/>
            <person name="Sackton T.B."/>
            <person name="Larracuente A.M."/>
            <person name="Singh N.D."/>
            <person name="Abad J.P."/>
            <person name="Abt D.N."/>
            <person name="Adryan B."/>
            <person name="Aguade M."/>
            <person name="Akashi H."/>
            <person name="Anderson W.W."/>
            <person name="Aquadro C.F."/>
            <person name="Ardell D.H."/>
            <person name="Arguello R."/>
            <person name="Artieri C.G."/>
            <person name="Barbash D.A."/>
            <person name="Barker D."/>
            <person name="Barsanti P."/>
            <person name="Batterham P."/>
            <person name="Batzoglou S."/>
            <person name="Begun D."/>
            <person name="Bhutkar A."/>
            <person name="Blanco E."/>
            <person name="Bosak S.A."/>
            <person name="Bradley R.K."/>
            <person name="Brand A.D."/>
            <person name="Brent M.R."/>
            <person name="Brooks A.N."/>
            <person name="Brown R.H."/>
            <person name="Butlin R.K."/>
            <person name="Caggese C."/>
            <person name="Calvi B.R."/>
            <person name="Bernardo de Carvalho A."/>
            <person name="Caspi A."/>
            <person name="Castrezana S."/>
            <person name="Celniker S.E."/>
            <person name="Chang J.L."/>
            <person name="Chapple C."/>
            <person name="Chatterji S."/>
            <person name="Chinwalla A."/>
            <person name="Civetta A."/>
            <person name="Clifton S.W."/>
            <person name="Comeron J.M."/>
            <person name="Costello J.C."/>
            <person name="Coyne J.A."/>
            <person name="Daub J."/>
            <person name="David R.G."/>
            <person name="Delcher A.L."/>
            <person name="Delehaunty K."/>
            <person name="Do C.B."/>
            <person name="Ebling H."/>
            <person name="Edwards K."/>
            <person name="Eickbush T."/>
            <person name="Evans J.D."/>
            <person name="Filipski A."/>
            <person name="Findeiss S."/>
            <person name="Freyhult E."/>
            <person name="Fulton L."/>
            <person name="Fulton R."/>
            <person name="Garcia A.C."/>
            <person name="Gardiner A."/>
            <person name="Garfield D.A."/>
            <person name="Garvin B.E."/>
            <person name="Gibson G."/>
            <person name="Gilbert D."/>
            <person name="Gnerre S."/>
            <person name="Godfrey J."/>
            <person name="Good R."/>
            <person name="Gotea V."/>
            <person name="Gravely B."/>
            <person name="Greenberg A.J."/>
            <person name="Griffiths-Jones S."/>
            <person name="Gross S."/>
            <person name="Guigo R."/>
            <person name="Gustafson E.A."/>
            <person name="Haerty W."/>
            <person name="Hahn M.W."/>
            <person name="Halligan D.L."/>
            <person name="Halpern A.L."/>
            <person name="Halter G.M."/>
            <person name="Han M.V."/>
            <person name="Heger A."/>
            <person name="Hillier L."/>
            <person name="Hinrichs A.S."/>
            <person name="Holmes I."/>
            <person name="Hoskins R.A."/>
            <person name="Hubisz M.J."/>
            <person name="Hultmark D."/>
            <person name="Huntley M.A."/>
            <person name="Jaffe D.B."/>
            <person name="Jagadeeshan S."/>
            <person name="Jeck W.R."/>
            <person name="Johnson J."/>
            <person name="Jones C.D."/>
            <person name="Jordan W.C."/>
            <person name="Karpen G.H."/>
            <person name="Kataoka E."/>
            <person name="Keightley P.D."/>
            <person name="Kheradpour P."/>
            <person name="Kirkness E.F."/>
            <person name="Koerich L.B."/>
            <person name="Kristiansen K."/>
            <person name="Kudrna D."/>
            <person name="Kulathinal R.J."/>
            <person name="Kumar S."/>
            <person name="Kwok R."/>
            <person name="Lander E."/>
            <person name="Langley C.H."/>
            <person name="Lapoint R."/>
            <person name="Lazzaro B.P."/>
            <person name="Lee S.J."/>
            <person name="Levesque L."/>
            <person name="Li R."/>
            <person name="Lin C.F."/>
            <person name="Lin M.F."/>
            <person name="Lindblad-Toh K."/>
            <person name="Llopart A."/>
            <person name="Long M."/>
            <person name="Low L."/>
            <person name="Lozovsky E."/>
            <person name="Lu J."/>
            <person name="Luo M."/>
            <person name="Machado C.A."/>
            <person name="Makalowski W."/>
            <person name="Marzo M."/>
            <person name="Matsuda M."/>
            <person name="Matzkin L."/>
            <person name="McAllister B."/>
            <person name="McBride C.S."/>
            <person name="McKernan B."/>
            <person name="McKernan K."/>
            <person name="Mendez-Lago M."/>
            <person name="Minx P."/>
            <person name="Mollenhauer M.U."/>
            <person name="Montooth K."/>
            <person name="Mount S.M."/>
            <person name="Mu X."/>
            <person name="Myers E."/>
            <person name="Negre B."/>
            <person name="Newfeld S."/>
            <person name="Nielsen R."/>
            <person name="Noor M.A."/>
            <person name="O'Grady P."/>
            <person name="Pachter L."/>
            <person name="Papaceit M."/>
            <person name="Parisi M.J."/>
            <person name="Parisi M."/>
            <person name="Parts L."/>
            <person name="Pedersen J.S."/>
            <person name="Pesole G."/>
            <person name="Phillippy A.M."/>
            <person name="Ponting C.P."/>
            <person name="Pop M."/>
            <person name="Porcelli D."/>
            <person name="Powell J.R."/>
            <person name="Prohaska S."/>
            <person name="Pruitt K."/>
            <person name="Puig M."/>
            <person name="Quesneville H."/>
            <person name="Ram K.R."/>
            <person name="Rand D."/>
            <person name="Rasmussen M.D."/>
            <person name="Reed L.K."/>
            <person name="Reenan R."/>
            <person name="Reily A."/>
            <person name="Remington K.A."/>
            <person name="Rieger T.T."/>
            <person name="Ritchie M.G."/>
            <person name="Robin C."/>
            <person name="Rogers Y.H."/>
            <person name="Rohde C."/>
            <person name="Rozas J."/>
            <person name="Rubenfield M.J."/>
            <person name="Ruiz A."/>
            <person name="Russo S."/>
            <person name="Salzberg S.L."/>
            <person name="Sanchez-Gracia A."/>
            <person name="Saranga D.J."/>
            <person name="Sato H."/>
            <person name="Schaeffer S.W."/>
            <person name="Schatz M.C."/>
            <person name="Schlenke T."/>
            <person name="Schwartz R."/>
            <person name="Segarra C."/>
            <person name="Singh R.S."/>
            <person name="Sirot L."/>
            <person name="Sirota M."/>
            <person name="Sisneros N.B."/>
            <person name="Smith C.D."/>
            <person name="Smith T.F."/>
            <person name="Spieth J."/>
            <person name="Stage D.E."/>
            <person name="Stark A."/>
            <person name="Stephan W."/>
            <person name="Strausberg R.L."/>
            <person name="Strempel S."/>
            <person name="Sturgill D."/>
            <person name="Sutton G."/>
            <person name="Sutton G.G."/>
            <person name="Tao W."/>
            <person name="Teichmann S."/>
            <person name="Tobari Y.N."/>
            <person name="Tomimura Y."/>
            <person name="Tsolas J.M."/>
            <person name="Valente V.L."/>
            <person name="Venter E."/>
            <person name="Venter J.C."/>
            <person name="Vicario S."/>
            <person name="Vieira F.G."/>
            <person name="Vilella A.J."/>
            <person name="Villasante A."/>
            <person name="Walenz B."/>
            <person name="Wang J."/>
            <person name="Wasserman M."/>
            <person name="Watts T."/>
            <person name="Wilson D."/>
            <person name="Wilson R.K."/>
            <person name="Wing R.A."/>
            <person name="Wolfner M.F."/>
            <person name="Wong A."/>
            <person name="Wong G.K."/>
            <person name="Wu C.I."/>
            <person name="Wu G."/>
            <person name="Yamamoto D."/>
            <person name="Yang H.P."/>
            <person name="Yang S.P."/>
            <person name="Yorke J.A."/>
            <person name="Yoshida K."/>
            <person name="Zdobnov E."/>
            <person name="Zhang P."/>
            <person name="Zhang Y."/>
            <person name="Zimin A.V."/>
            <person name="Baldwin J."/>
            <person name="Abdouelleil A."/>
            <person name="Abdulkadir J."/>
            <person name="Abebe A."/>
            <person name="Abera B."/>
            <person name="Abreu J."/>
            <person name="Acer S.C."/>
            <person name="Aftuck L."/>
            <person name="Alexander A."/>
            <person name="An P."/>
            <person name="Anderson E."/>
            <person name="Anderson S."/>
            <person name="Arachi H."/>
            <person name="Azer M."/>
            <person name="Bachantsang P."/>
            <person name="Barry A."/>
            <person name="Bayul T."/>
            <person name="Berlin A."/>
            <person name="Bessette D."/>
            <person name="Bloom T."/>
            <person name="Blye J."/>
            <person name="Boguslavskiy L."/>
            <person name="Bonnet C."/>
            <person name="Boukhgalter B."/>
            <person name="Bourzgui I."/>
            <person name="Brown A."/>
            <person name="Cahill P."/>
            <person name="Channer S."/>
            <person name="Cheshatsang Y."/>
            <person name="Chuda L."/>
            <person name="Citroen M."/>
            <person name="Collymore A."/>
            <person name="Cooke P."/>
            <person name="Costello M."/>
            <person name="D'Aco K."/>
            <person name="Daza R."/>
            <person name="De Haan G."/>
            <person name="DeGray S."/>
            <person name="DeMaso C."/>
            <person name="Dhargay N."/>
            <person name="Dooley K."/>
            <person name="Dooley E."/>
            <person name="Doricent M."/>
            <person name="Dorje P."/>
            <person name="Dorjee K."/>
            <person name="Dupes A."/>
            <person name="Elong R."/>
            <person name="Falk J."/>
            <person name="Farina A."/>
            <person name="Faro S."/>
            <person name="Ferguson D."/>
            <person name="Fisher S."/>
            <person name="Foley C.D."/>
            <person name="Franke A."/>
            <person name="Friedrich D."/>
            <person name="Gadbois L."/>
            <person name="Gearin G."/>
            <person name="Gearin C.R."/>
            <person name="Giannoukos G."/>
            <person name="Goode T."/>
            <person name="Graham J."/>
            <person name="Grandbois E."/>
            <person name="Grewal S."/>
            <person name="Gyaltsen K."/>
            <person name="Hafez N."/>
            <person name="Hagos B."/>
            <person name="Hall J."/>
            <person name="Henson C."/>
            <person name="Hollinger A."/>
            <person name="Honan T."/>
            <person name="Huard M.D."/>
            <person name="Hughes L."/>
            <person name="Hurhula B."/>
            <person name="Husby M.E."/>
            <person name="Kamat A."/>
            <person name="Kanga B."/>
            <person name="Kashin S."/>
            <person name="Khazanovich D."/>
            <person name="Kisner P."/>
            <person name="Lance K."/>
            <person name="Lara M."/>
            <person name="Lee W."/>
            <person name="Lennon N."/>
            <person name="Letendre F."/>
            <person name="LeVine R."/>
            <person name="Lipovsky A."/>
            <person name="Liu X."/>
            <person name="Liu J."/>
            <person name="Liu S."/>
            <person name="Lokyitsang T."/>
            <person name="Lokyitsang Y."/>
            <person name="Lubonja R."/>
            <person name="Lui A."/>
            <person name="MacDonald P."/>
            <person name="Magnisalis V."/>
            <person name="Maru K."/>
            <person name="Matthews C."/>
            <person name="McCusker W."/>
            <person name="McDonough S."/>
            <person name="Mehta T."/>
            <person name="Meldrim J."/>
            <person name="Meneus L."/>
            <person name="Mihai O."/>
            <person name="Mihalev A."/>
            <person name="Mihova T."/>
            <person name="Mittelman R."/>
            <person name="Mlenga V."/>
            <person name="Montmayeur A."/>
            <person name="Mulrain L."/>
            <person name="Navidi A."/>
            <person name="Naylor J."/>
            <person name="Negash T."/>
            <person name="Nguyen T."/>
            <person name="Nguyen N."/>
            <person name="Nicol R."/>
            <person name="Norbu C."/>
            <person name="Norbu N."/>
            <person name="Novod N."/>
            <person name="O'Neill B."/>
            <person name="Osman S."/>
            <person name="Markiewicz E."/>
            <person name="Oyono O.L."/>
            <person name="Patti C."/>
            <person name="Phunkhang P."/>
            <person name="Pierre F."/>
            <person name="Priest M."/>
            <person name="Raghuraman S."/>
            <person name="Rege F."/>
            <person name="Reyes R."/>
            <person name="Rise C."/>
            <person name="Rogov P."/>
            <person name="Ross K."/>
            <person name="Ryan E."/>
            <person name="Settipalli S."/>
            <person name="Shea T."/>
            <person name="Sherpa N."/>
            <person name="Shi L."/>
            <person name="Shih D."/>
            <person name="Sparrow T."/>
            <person name="Spaulding J."/>
            <person name="Stalker J."/>
            <person name="Stange-Thomann N."/>
            <person name="Stavropoulos S."/>
            <person name="Stone C."/>
            <person name="Strader C."/>
            <person name="Tesfaye S."/>
            <person name="Thomson T."/>
            <person name="Thoulutsang Y."/>
            <person name="Thoulutsang D."/>
            <person name="Topham K."/>
            <person name="Topping I."/>
            <person name="Tsamla T."/>
            <person name="Vassiliev H."/>
            <person name="Vo A."/>
            <person name="Wangchuk T."/>
            <person name="Wangdi T."/>
            <person name="Weiand M."/>
            <person name="Wilkinson J."/>
            <person name="Wilson A."/>
            <person name="Yadav S."/>
            <person name="Young G."/>
            <person name="Yu Q."/>
            <person name="Zembek L."/>
            <person name="Zhong D."/>
            <person name="Zimmer A."/>
            <person name="Zwirko Z."/>
            <person name="Jaffe D.B."/>
            <person name="Alvarez P."/>
            <person name="Brockman W."/>
            <person name="Butler J."/>
            <person name="Chin C."/>
            <person name="Gnerre S."/>
            <person name="Grabherr M."/>
            <person name="Kleber M."/>
            <person name="Mauceli E."/>
            <person name="MacCallum I."/>
        </authorList>
    </citation>
    <scope>NUCLEOTIDE SEQUENCE [LARGE SCALE GENOMIC DNA]</scope>
    <source>
        <strain evidence="6">TSC#15081-1352.22</strain>
        <strain evidence="7">Tucson 15081-1352.22</strain>
    </source>
</reference>
<dbReference type="InterPro" id="IPR003598">
    <property type="entry name" value="Ig_sub2"/>
</dbReference>
<dbReference type="InterPro" id="IPR013783">
    <property type="entry name" value="Ig-like_fold"/>
</dbReference>
<dbReference type="SMART" id="SM00409">
    <property type="entry name" value="IG"/>
    <property type="match status" value="3"/>
</dbReference>
<dbReference type="SUPFAM" id="SSF48726">
    <property type="entry name" value="Immunoglobulin"/>
    <property type="match status" value="3"/>
</dbReference>
<dbReference type="EMBL" id="CH933806">
    <property type="protein sequence ID" value="KRG02301.1"/>
    <property type="molecule type" value="Genomic_DNA"/>
</dbReference>